<keyword evidence="13" id="KW-1185">Reference proteome</keyword>
<keyword evidence="4 11" id="KW-0812">Transmembrane</keyword>
<dbReference type="PANTHER" id="PTHR14269">
    <property type="entry name" value="CDP-DIACYLGLYCEROL--GLYCEROL-3-PHOSPHATE 3-PHOSPHATIDYLTRANSFERASE-RELATED"/>
    <property type="match status" value="1"/>
</dbReference>
<dbReference type="SUPFAM" id="SSF48576">
    <property type="entry name" value="Terpenoid synthases"/>
    <property type="match status" value="1"/>
</dbReference>
<evidence type="ECO:0000256" key="9">
    <source>
        <dbReference type="ARBA" id="ARBA00023264"/>
    </source>
</evidence>
<keyword evidence="7 11" id="KW-0472">Membrane</keyword>
<dbReference type="Proteomes" id="UP000245699">
    <property type="component" value="Unassembled WGS sequence"/>
</dbReference>
<sequence length="498" mass="55521">MYKSSFKTVSNLSLRHNLSNRKFKSTSVGSKASHKRISTPNDISYIRDLVKKDDHENYIVSLFSPPKSREALWAIRAFSMELSNVSNNLSHSEMAVLKLQWWLNNINNIYNGTPQQTPLSRVLYDSVHDLGISKMWFTRHIKARINSASSTNQYKNISDIEKFGEQSAACNIHAHLESLGVRDMNADNGARLIGQAESIANVLKNIPYMASMNKCQIPEDLLEKYNIKEIGKDKKSKSLENAVYDMASVGFTRLCGVAEIYVPNSPKNAFSAFLSANTDKKLDNEKDIAKSPVLENHEKIFTIPNIITMGRIVGSPFLGYLIIQQQYSLALSGCILFALTDALDGYLARKYNLMTTVGSIIDPAADKIFITTLVVSLTWTGMIPFPLAAVFIGRDLGLSISAFFIRWNTLPEPKTFKRYWDLSLPSVSVSPTLLSKVNTALQICVISAALICPIIEIPSDSLSIFCLQCVTGTTTILSGLGYLFKNNSLKRIRYGKKK</sequence>
<evidence type="ECO:0000256" key="5">
    <source>
        <dbReference type="ARBA" id="ARBA00022989"/>
    </source>
</evidence>
<evidence type="ECO:0000256" key="3">
    <source>
        <dbReference type="ARBA" id="ARBA00022679"/>
    </source>
</evidence>
<dbReference type="GO" id="GO:0016020">
    <property type="term" value="C:membrane"/>
    <property type="evidence" value="ECO:0007669"/>
    <property type="project" value="UniProtKB-SubCell"/>
</dbReference>
<evidence type="ECO:0000313" key="13">
    <source>
        <dbReference type="Proteomes" id="UP000245699"/>
    </source>
</evidence>
<dbReference type="Gene3D" id="1.10.600.10">
    <property type="entry name" value="Farnesyl Diphosphate Synthase"/>
    <property type="match status" value="1"/>
</dbReference>
<feature type="transmembrane region" description="Helical" evidence="11">
    <location>
        <begin position="437"/>
        <end position="456"/>
    </location>
</feature>
<evidence type="ECO:0000256" key="11">
    <source>
        <dbReference type="SAM" id="Phobius"/>
    </source>
</evidence>
<evidence type="ECO:0000256" key="2">
    <source>
        <dbReference type="ARBA" id="ARBA00022516"/>
    </source>
</evidence>
<keyword evidence="9" id="KW-1208">Phospholipid metabolism</keyword>
<gene>
    <name evidence="12" type="ORF">BB559_003085</name>
</gene>
<evidence type="ECO:0000313" key="12">
    <source>
        <dbReference type="EMBL" id="PVU94119.1"/>
    </source>
</evidence>
<protein>
    <submittedName>
        <fullName evidence="12">Uncharacterized protein</fullName>
    </submittedName>
</protein>
<dbReference type="InterPro" id="IPR048254">
    <property type="entry name" value="CDP_ALCOHOL_P_TRANSF_CS"/>
</dbReference>
<name>A0A2T9YP74_9FUNG</name>
<evidence type="ECO:0000256" key="1">
    <source>
        <dbReference type="ARBA" id="ARBA00004141"/>
    </source>
</evidence>
<proteinExistence type="inferred from homology"/>
<feature type="transmembrane region" description="Helical" evidence="11">
    <location>
        <begin position="329"/>
        <end position="348"/>
    </location>
</feature>
<evidence type="ECO:0000256" key="7">
    <source>
        <dbReference type="ARBA" id="ARBA00023136"/>
    </source>
</evidence>
<dbReference type="EMBL" id="MBFT01000273">
    <property type="protein sequence ID" value="PVU94119.1"/>
    <property type="molecule type" value="Genomic_DNA"/>
</dbReference>
<accession>A0A2T9YP74</accession>
<dbReference type="Pfam" id="PF01066">
    <property type="entry name" value="CDP-OH_P_transf"/>
    <property type="match status" value="1"/>
</dbReference>
<keyword evidence="3 10" id="KW-0808">Transferase</keyword>
<keyword evidence="6" id="KW-0443">Lipid metabolism</keyword>
<dbReference type="InterPro" id="IPR043130">
    <property type="entry name" value="CDP-OH_PTrfase_TM_dom"/>
</dbReference>
<dbReference type="InterPro" id="IPR000462">
    <property type="entry name" value="CDP-OH_P_trans"/>
</dbReference>
<dbReference type="GO" id="GO:0043337">
    <property type="term" value="F:cardiolipin synthase (CMP-forming)"/>
    <property type="evidence" value="ECO:0007669"/>
    <property type="project" value="TreeGrafter"/>
</dbReference>
<organism evidence="12 13">
    <name type="scientific">Furculomyces boomerangus</name>
    <dbReference type="NCBI Taxonomy" id="61424"/>
    <lineage>
        <taxon>Eukaryota</taxon>
        <taxon>Fungi</taxon>
        <taxon>Fungi incertae sedis</taxon>
        <taxon>Zoopagomycota</taxon>
        <taxon>Kickxellomycotina</taxon>
        <taxon>Harpellomycetes</taxon>
        <taxon>Harpellales</taxon>
        <taxon>Harpellaceae</taxon>
        <taxon>Furculomyces</taxon>
    </lineage>
</organism>
<evidence type="ECO:0000256" key="4">
    <source>
        <dbReference type="ARBA" id="ARBA00022692"/>
    </source>
</evidence>
<evidence type="ECO:0000256" key="6">
    <source>
        <dbReference type="ARBA" id="ARBA00023098"/>
    </source>
</evidence>
<dbReference type="Pfam" id="PF00494">
    <property type="entry name" value="SQS_PSY"/>
    <property type="match status" value="1"/>
</dbReference>
<keyword evidence="2" id="KW-0444">Lipid biosynthesis</keyword>
<evidence type="ECO:0000256" key="10">
    <source>
        <dbReference type="RuleBase" id="RU003750"/>
    </source>
</evidence>
<comment type="similarity">
    <text evidence="10">Belongs to the CDP-alcohol phosphatidyltransferase class-I family.</text>
</comment>
<keyword evidence="8" id="KW-0594">Phospholipid biosynthesis</keyword>
<dbReference type="InterPro" id="IPR008949">
    <property type="entry name" value="Isoprenoid_synthase_dom_sf"/>
</dbReference>
<dbReference type="InterPro" id="IPR002060">
    <property type="entry name" value="Squ/phyt_synthse"/>
</dbReference>
<dbReference type="GO" id="GO:0032049">
    <property type="term" value="P:cardiolipin biosynthetic process"/>
    <property type="evidence" value="ECO:0007669"/>
    <property type="project" value="TreeGrafter"/>
</dbReference>
<comment type="subcellular location">
    <subcellularLocation>
        <location evidence="1">Membrane</location>
        <topology evidence="1">Multi-pass membrane protein</topology>
    </subcellularLocation>
</comment>
<feature type="transmembrane region" description="Helical" evidence="11">
    <location>
        <begin position="368"/>
        <end position="392"/>
    </location>
</feature>
<reference evidence="12 13" key="1">
    <citation type="journal article" date="2018" name="MBio">
        <title>Comparative Genomics Reveals the Core Gene Toolbox for the Fungus-Insect Symbiosis.</title>
        <authorList>
            <person name="Wang Y."/>
            <person name="Stata M."/>
            <person name="Wang W."/>
            <person name="Stajich J.E."/>
            <person name="White M.M."/>
            <person name="Moncalvo J.M."/>
        </authorList>
    </citation>
    <scope>NUCLEOTIDE SEQUENCE [LARGE SCALE GENOMIC DNA]</scope>
    <source>
        <strain evidence="12 13">AUS-77-4</strain>
    </source>
</reference>
<dbReference type="PROSITE" id="PS00379">
    <property type="entry name" value="CDP_ALCOHOL_P_TRANSF"/>
    <property type="match status" value="1"/>
</dbReference>
<dbReference type="OrthoDB" id="270318at2759"/>
<dbReference type="Gene3D" id="1.20.120.1760">
    <property type="match status" value="1"/>
</dbReference>
<dbReference type="GO" id="GO:0005739">
    <property type="term" value="C:mitochondrion"/>
    <property type="evidence" value="ECO:0007669"/>
    <property type="project" value="TreeGrafter"/>
</dbReference>
<dbReference type="InterPro" id="IPR050324">
    <property type="entry name" value="CDP-alcohol_PTase-I"/>
</dbReference>
<dbReference type="AlphaFoldDB" id="A0A2T9YP74"/>
<dbReference type="PANTHER" id="PTHR14269:SF60">
    <property type="entry name" value="CARDIOLIPIN SYNTHASE (CMP-FORMING)"/>
    <property type="match status" value="1"/>
</dbReference>
<feature type="transmembrane region" description="Helical" evidence="11">
    <location>
        <begin position="462"/>
        <end position="484"/>
    </location>
</feature>
<evidence type="ECO:0000256" key="8">
    <source>
        <dbReference type="ARBA" id="ARBA00023209"/>
    </source>
</evidence>
<comment type="caution">
    <text evidence="12">The sequence shown here is derived from an EMBL/GenBank/DDBJ whole genome shotgun (WGS) entry which is preliminary data.</text>
</comment>
<dbReference type="STRING" id="61424.A0A2T9YP74"/>
<feature type="transmembrane region" description="Helical" evidence="11">
    <location>
        <begin position="300"/>
        <end position="322"/>
    </location>
</feature>
<keyword evidence="5 11" id="KW-1133">Transmembrane helix</keyword>